<dbReference type="GeneID" id="87858342"/>
<dbReference type="InterPro" id="IPR056693">
    <property type="entry name" value="DUF7791"/>
</dbReference>
<dbReference type="AlphaFoldDB" id="A0AAE0JHA2"/>
<accession>A0AAE0JHA2</accession>
<dbReference type="SUPFAM" id="SSF52540">
    <property type="entry name" value="P-loop containing nucleoside triphosphate hydrolases"/>
    <property type="match status" value="1"/>
</dbReference>
<dbReference type="InterPro" id="IPR056884">
    <property type="entry name" value="NPHP3-like_N"/>
</dbReference>
<gene>
    <name evidence="4" type="ORF">B0H65DRAFT_157867</name>
</gene>
<dbReference type="Gene3D" id="3.40.50.300">
    <property type="entry name" value="P-loop containing nucleotide triphosphate hydrolases"/>
    <property type="match status" value="1"/>
</dbReference>
<dbReference type="PANTHER" id="PTHR10039:SF5">
    <property type="entry name" value="NACHT DOMAIN-CONTAINING PROTEIN"/>
    <property type="match status" value="1"/>
</dbReference>
<evidence type="ECO:0008006" key="6">
    <source>
        <dbReference type="Google" id="ProtNLM"/>
    </source>
</evidence>
<dbReference type="RefSeq" id="XP_062682945.1">
    <property type="nucleotide sequence ID" value="XM_062821188.1"/>
</dbReference>
<name>A0AAE0JHA2_9PEZI</name>
<protein>
    <recommendedName>
        <fullName evidence="6">NACHT domain-containing protein</fullName>
    </recommendedName>
</protein>
<organism evidence="4 5">
    <name type="scientific">Neurospora tetraspora</name>
    <dbReference type="NCBI Taxonomy" id="94610"/>
    <lineage>
        <taxon>Eukaryota</taxon>
        <taxon>Fungi</taxon>
        <taxon>Dikarya</taxon>
        <taxon>Ascomycota</taxon>
        <taxon>Pezizomycotina</taxon>
        <taxon>Sordariomycetes</taxon>
        <taxon>Sordariomycetidae</taxon>
        <taxon>Sordariales</taxon>
        <taxon>Sordariaceae</taxon>
        <taxon>Neurospora</taxon>
    </lineage>
</organism>
<keyword evidence="1" id="KW-0677">Repeat</keyword>
<dbReference type="Pfam" id="PF25053">
    <property type="entry name" value="DUF7791"/>
    <property type="match status" value="1"/>
</dbReference>
<feature type="domain" description="DUF7791" evidence="3">
    <location>
        <begin position="385"/>
        <end position="543"/>
    </location>
</feature>
<dbReference type="PANTHER" id="PTHR10039">
    <property type="entry name" value="AMELOGENIN"/>
    <property type="match status" value="1"/>
</dbReference>
<reference evidence="4" key="2">
    <citation type="submission" date="2023-06" db="EMBL/GenBank/DDBJ databases">
        <authorList>
            <consortium name="Lawrence Berkeley National Laboratory"/>
            <person name="Haridas S."/>
            <person name="Hensen N."/>
            <person name="Bonometti L."/>
            <person name="Westerberg I."/>
            <person name="Brannstrom I.O."/>
            <person name="Guillou S."/>
            <person name="Cros-Aarteil S."/>
            <person name="Calhoun S."/>
            <person name="Kuo A."/>
            <person name="Mondo S."/>
            <person name="Pangilinan J."/>
            <person name="Riley R."/>
            <person name="Labutti K."/>
            <person name="Andreopoulos B."/>
            <person name="Lipzen A."/>
            <person name="Chen C."/>
            <person name="Yanf M."/>
            <person name="Daum C."/>
            <person name="Ng V."/>
            <person name="Clum A."/>
            <person name="Steindorff A."/>
            <person name="Ohm R."/>
            <person name="Martin F."/>
            <person name="Silar P."/>
            <person name="Natvig D."/>
            <person name="Lalanne C."/>
            <person name="Gautier V."/>
            <person name="Ament-Velasquez S.L."/>
            <person name="Kruys A."/>
            <person name="Hutchinson M.I."/>
            <person name="Powell A.J."/>
            <person name="Barry K."/>
            <person name="Miller A.N."/>
            <person name="Grigoriev I.V."/>
            <person name="Debuchy R."/>
            <person name="Gladieux P."/>
            <person name="Thoren M.H."/>
            <person name="Johannesson H."/>
        </authorList>
    </citation>
    <scope>NUCLEOTIDE SEQUENCE</scope>
    <source>
        <strain evidence="4">CBS 560.94</strain>
    </source>
</reference>
<keyword evidence="5" id="KW-1185">Reference proteome</keyword>
<evidence type="ECO:0000313" key="4">
    <source>
        <dbReference type="EMBL" id="KAK3347863.1"/>
    </source>
</evidence>
<feature type="domain" description="Nephrocystin 3-like N-terminal" evidence="2">
    <location>
        <begin position="99"/>
        <end position="275"/>
    </location>
</feature>
<sequence length="1024" mass="117668">MQLHVFQQLRQEISDAHVTVVTIQGHGNTMAMRPQDMTAADKEQYPSSPSIHDLKALMDQLSSMVGTLELLRFESVLASLNYETREVRHDTIKDAHVKTFGWALDSNFPLSKWLQSGDGIFWVSGKPGSGKSTLMKFLADHTQTKTFLKQWAGGNELVVASHYFWCSGTLMQKSWHGLLRSLIFDIFRSYPLSIQQACPERWARAGAPGAASTPWTIAELANALRAMATLQPSSSLRFCFFIDGLDEYEGDHLELCEIFKGLVRAGTIKMCLSSRPWPVFEDGLGKDLSRKLYVQDLTYNDIKTYVAAQLECHPKWKTNSLTETERMDMVEAVTKKADGVFLWAYLVTRSLREGLSNHDTVTDLTRRLEHLPGDLEKLFRQMLESVNPVYQSKMACFLQAATVYNPNSVNYNYPEIPLDAGIYCNMEKELDEPGYALQCSLVQISKASKTHDTFHEWLHNDNEHVSPELRTCISKRYAQMQDIINSRTKGILEAPIMQNRPQPPIVQYFHRTMHDFIQTTEIQEFLSSKLSNNFNIHIWIMKGHLIRRKGYPVESYRSDSSFIELHSDLGDEVTHMLACAANALSVIEREDFKAVFTLLDEYERALHHLSLQAIASEPSRKNKMLLMARYAGKRPYLNLATYFREMVVLYACRSLLSEYFEAKAMETPDYRDGLPGPLLLQFTVLIFSGNLRGLRLNRYSLRPCHNMVERLLRTGANPNEPFIDQTAGFHYAEEKMITSMHRQDPKQELERILIQFKISPWVFLMRICFWLYGVPVCQCTGDMETWQFLTAFEPDFRVVGLYLNYGADPNAEFWDREPKPLLECSEKCYGTKNMSIFSVFNPSMTGVQIHTPTHYVAEFLEHPMFGKPPLWSISCFFAYIWSPFQRPLRHQYQRDYLATLDTFLSKHPSLDASSHISDVITSLELDSLGWIILNDEPSKSPFVQFCAHICYKDTWTEDSALNQFRSAIIEKLIGYCGTINADEKFFTLLEFGISKAEKCPEDIKRRLLMLDLVEENRSRNDSVS</sequence>
<evidence type="ECO:0000256" key="1">
    <source>
        <dbReference type="ARBA" id="ARBA00022737"/>
    </source>
</evidence>
<dbReference type="Pfam" id="PF24883">
    <property type="entry name" value="NPHP3_N"/>
    <property type="match status" value="1"/>
</dbReference>
<evidence type="ECO:0000259" key="2">
    <source>
        <dbReference type="Pfam" id="PF24883"/>
    </source>
</evidence>
<dbReference type="InterPro" id="IPR027417">
    <property type="entry name" value="P-loop_NTPase"/>
</dbReference>
<dbReference type="EMBL" id="JAUEPP010000003">
    <property type="protein sequence ID" value="KAK3347863.1"/>
    <property type="molecule type" value="Genomic_DNA"/>
</dbReference>
<comment type="caution">
    <text evidence="4">The sequence shown here is derived from an EMBL/GenBank/DDBJ whole genome shotgun (WGS) entry which is preliminary data.</text>
</comment>
<proteinExistence type="predicted"/>
<dbReference type="Proteomes" id="UP001278500">
    <property type="component" value="Unassembled WGS sequence"/>
</dbReference>
<reference evidence="4" key="1">
    <citation type="journal article" date="2023" name="Mol. Phylogenet. Evol.">
        <title>Genome-scale phylogeny and comparative genomics of the fungal order Sordariales.</title>
        <authorList>
            <person name="Hensen N."/>
            <person name="Bonometti L."/>
            <person name="Westerberg I."/>
            <person name="Brannstrom I.O."/>
            <person name="Guillou S."/>
            <person name="Cros-Aarteil S."/>
            <person name="Calhoun S."/>
            <person name="Haridas S."/>
            <person name="Kuo A."/>
            <person name="Mondo S."/>
            <person name="Pangilinan J."/>
            <person name="Riley R."/>
            <person name="LaButti K."/>
            <person name="Andreopoulos B."/>
            <person name="Lipzen A."/>
            <person name="Chen C."/>
            <person name="Yan M."/>
            <person name="Daum C."/>
            <person name="Ng V."/>
            <person name="Clum A."/>
            <person name="Steindorff A."/>
            <person name="Ohm R.A."/>
            <person name="Martin F."/>
            <person name="Silar P."/>
            <person name="Natvig D.O."/>
            <person name="Lalanne C."/>
            <person name="Gautier V."/>
            <person name="Ament-Velasquez S.L."/>
            <person name="Kruys A."/>
            <person name="Hutchinson M.I."/>
            <person name="Powell A.J."/>
            <person name="Barry K."/>
            <person name="Miller A.N."/>
            <person name="Grigoriev I.V."/>
            <person name="Debuchy R."/>
            <person name="Gladieux P."/>
            <person name="Hiltunen Thoren M."/>
            <person name="Johannesson H."/>
        </authorList>
    </citation>
    <scope>NUCLEOTIDE SEQUENCE</scope>
    <source>
        <strain evidence="4">CBS 560.94</strain>
    </source>
</reference>
<evidence type="ECO:0000313" key="5">
    <source>
        <dbReference type="Proteomes" id="UP001278500"/>
    </source>
</evidence>
<evidence type="ECO:0000259" key="3">
    <source>
        <dbReference type="Pfam" id="PF25053"/>
    </source>
</evidence>